<keyword evidence="1" id="KW-0175">Coiled coil</keyword>
<feature type="compositionally biased region" description="Polar residues" evidence="2">
    <location>
        <begin position="1329"/>
        <end position="1345"/>
    </location>
</feature>
<feature type="compositionally biased region" description="Pro residues" evidence="2">
    <location>
        <begin position="329"/>
        <end position="339"/>
    </location>
</feature>
<proteinExistence type="predicted"/>
<feature type="compositionally biased region" description="Low complexity" evidence="2">
    <location>
        <begin position="587"/>
        <end position="598"/>
    </location>
</feature>
<feature type="compositionally biased region" description="Polar residues" evidence="2">
    <location>
        <begin position="1230"/>
        <end position="1246"/>
    </location>
</feature>
<dbReference type="PANTHER" id="PTHR22741:SF11">
    <property type="entry name" value="SICKLE TAIL PROTEIN HOMOLOG"/>
    <property type="match status" value="1"/>
</dbReference>
<feature type="region of interest" description="Disordered" evidence="2">
    <location>
        <begin position="321"/>
        <end position="401"/>
    </location>
</feature>
<dbReference type="Proteomes" id="UP000694427">
    <property type="component" value="Unplaced"/>
</dbReference>
<evidence type="ECO:0000259" key="3">
    <source>
        <dbReference type="Pfam" id="PF03915"/>
    </source>
</evidence>
<evidence type="ECO:0000313" key="4">
    <source>
        <dbReference type="Ensembl" id="ENSCCRP00010097904.1"/>
    </source>
</evidence>
<accession>A0A8C1NXD3</accession>
<feature type="compositionally biased region" description="Polar residues" evidence="2">
    <location>
        <begin position="1268"/>
        <end position="1280"/>
    </location>
</feature>
<evidence type="ECO:0000313" key="5">
    <source>
        <dbReference type="Proteomes" id="UP000694427"/>
    </source>
</evidence>
<feature type="compositionally biased region" description="Polar residues" evidence="2">
    <location>
        <begin position="1362"/>
        <end position="1405"/>
    </location>
</feature>
<dbReference type="InterPro" id="IPR051825">
    <property type="entry name" value="SRCIN1"/>
</dbReference>
<dbReference type="PANTHER" id="PTHR22741">
    <property type="entry name" value="P140CAP/SNIP-RELATED"/>
    <property type="match status" value="1"/>
</dbReference>
<feature type="compositionally biased region" description="Low complexity" evidence="2">
    <location>
        <begin position="1281"/>
        <end position="1319"/>
    </location>
</feature>
<feature type="region of interest" description="Disordered" evidence="2">
    <location>
        <begin position="972"/>
        <end position="1142"/>
    </location>
</feature>
<protein>
    <submittedName>
        <fullName evidence="4">KIAA1217</fullName>
    </submittedName>
</protein>
<feature type="region of interest" description="Disordered" evidence="2">
    <location>
        <begin position="1190"/>
        <end position="1405"/>
    </location>
</feature>
<feature type="region of interest" description="Disordered" evidence="2">
    <location>
        <begin position="1"/>
        <end position="66"/>
    </location>
</feature>
<reference evidence="4" key="1">
    <citation type="submission" date="2025-08" db="UniProtKB">
        <authorList>
            <consortium name="Ensembl"/>
        </authorList>
    </citation>
    <scope>IDENTIFICATION</scope>
</reference>
<feature type="region of interest" description="Disordered" evidence="2">
    <location>
        <begin position="794"/>
        <end position="817"/>
    </location>
</feature>
<feature type="compositionally biased region" description="Polar residues" evidence="2">
    <location>
        <begin position="572"/>
        <end position="585"/>
    </location>
</feature>
<feature type="compositionally biased region" description="Low complexity" evidence="2">
    <location>
        <begin position="1346"/>
        <end position="1361"/>
    </location>
</feature>
<evidence type="ECO:0000256" key="2">
    <source>
        <dbReference type="SAM" id="MobiDB-lite"/>
    </source>
</evidence>
<feature type="compositionally biased region" description="Low complexity" evidence="2">
    <location>
        <begin position="802"/>
        <end position="812"/>
    </location>
</feature>
<name>A0A8C1NXD3_CYPCA</name>
<keyword evidence="5" id="KW-1185">Reference proteome</keyword>
<dbReference type="GO" id="GO:0005737">
    <property type="term" value="C:cytoplasm"/>
    <property type="evidence" value="ECO:0007669"/>
    <property type="project" value="TreeGrafter"/>
</dbReference>
<sequence length="1405" mass="153771">MSGHRVQFADLPSTSERKASPKISKPLKGNLKVTSSEDAEHLTRKRQVVSTNSPGNRCEAKSSRAGVLRRHTVGGARSSQEILAMQPSDMDKKREAFLEHLKQKYPHHASAIMGHQERLREQLFQGMLSALHSEINIQRYLLKIQNVGSRRSSKQSLACPSPVFVDQLEHSSLVSLDALEVMSECDMPFAFTRGSRSRASLPVVRSTNQTKDRSLGVLYLQYGDDTKQIRMPNEITSVDTIRALFVSAFPHQLNMKMLESPSTAIYVKDETRNMYYELTDVRSITDHSCLKVYHKDPAHAFSHGARPSNGDARVHREMMYAGPSGHPLRQPPMGPPPPHMQGSMSPTTPHAMPPSPSRIPFGPRTSGSGVATMPRERAAHTLPASTPVRASSPCPSAILERRDVKPDEDVAAKSMSLPARAESHYVDPYMLHHQHAPPPDTVDYAYHRSTMRSYSNPGVPMEPTDHPSLFRQKSRKYTDSQLPMLGSKTAPPSPHRMGEVRMMDIHTVQPQSSMTLERASPIRQSFRKETPLSMDTMVKARSGMGSPATPDLQVHNPLAPSTDPQTREKSVMSGSPVHSTSSTGGSPVLAPKVAAAPAERSPAPTPPLDPTPLHVNLHLFRRNVSELRLQLQHMRQLQLQNQECVRAQIKHAEQEISVKLAEMLRRQDDPTQKQRTLVEEERHRYLSMQERVLTQLEDLEQYVETLRTDSSPAASQRAVTLKEVEEGAVSLRKVGENLAGLKGEFPALQSRMRAVLRVEVEAVKFLKEEPHKLDSMLKRVRTLTDTLSNLRRSTTDSLLKPSDPVSSTSSASEKTESAIVESLEAASVAPQSSTVRSEVMTSNPVVIHHAQASPVTSQQSQQSTAPSPIPPAAQRRESTPSPTKQLKKPSLEQTQIPNNSHNGVSANGIPGKGPSPNFVEEIHASRSKNKNRAVSIEAAEKEWEEKRQNMGHYDGQEFERMLQEAEANMLRGIPNLEVPSEPEGSPAVDLASLEEVVEKNEPTAAPAKQDDNQPNSEKSTKIAPEKPPKPLEKPVKSALERPLKPNLAIKSSLERQSKTQEKVVKLPTTDKANKSPPPPPPRRNYTTNTGMTTTRSGEVIYTSRKDSDMEGEEESNGTASQPEPKSSPEAKPKPSTPPPIAASAITEEEDEGDKIMAELQVFQKCSVKEVGLKGLVEPQIRELRPGVLLPLKDKKNASVVSPTSRMPVPVSAKVRQHPGPSEKERATKPQKLQDSQRQFRQANGSAKRSGGDPKSTSPTVPASKIPAFSSSMGKGLSQSDSTNIVNSSSPLSSSIPTSKSSVPPHRSSSTPSSHIPSLSNGSLKFAPPTHSTKGLSIPTQTQNGRPFSSSTSSCSHSPLSPTMLSQSAKSVHTIHTPSFTSYSRPHNGSASKSAIPTVTVTKDAA</sequence>
<feature type="compositionally biased region" description="Low complexity" evidence="2">
    <location>
        <begin position="852"/>
        <end position="866"/>
    </location>
</feature>
<feature type="compositionally biased region" description="Polar residues" evidence="2">
    <location>
        <begin position="891"/>
        <end position="905"/>
    </location>
</feature>
<feature type="compositionally biased region" description="Basic and acidic residues" evidence="2">
    <location>
        <begin position="938"/>
        <end position="956"/>
    </location>
</feature>
<dbReference type="InterPro" id="IPR022782">
    <property type="entry name" value="AIP3-like_C"/>
</dbReference>
<feature type="compositionally biased region" description="Basic and acidic residues" evidence="2">
    <location>
        <begin position="1052"/>
        <end position="1064"/>
    </location>
</feature>
<dbReference type="Pfam" id="PF03915">
    <property type="entry name" value="AIP3"/>
    <property type="match status" value="1"/>
</dbReference>
<evidence type="ECO:0000256" key="1">
    <source>
        <dbReference type="ARBA" id="ARBA00023054"/>
    </source>
</evidence>
<feature type="domain" description="Actin interacting protein 3-like C-terminal" evidence="3">
    <location>
        <begin position="219"/>
        <end position="293"/>
    </location>
</feature>
<reference evidence="4" key="2">
    <citation type="submission" date="2025-09" db="UniProtKB">
        <authorList>
            <consortium name="Ensembl"/>
        </authorList>
    </citation>
    <scope>IDENTIFICATION</scope>
</reference>
<organism evidence="4 5">
    <name type="scientific">Cyprinus carpio</name>
    <name type="common">Common carp</name>
    <dbReference type="NCBI Taxonomy" id="7962"/>
    <lineage>
        <taxon>Eukaryota</taxon>
        <taxon>Metazoa</taxon>
        <taxon>Chordata</taxon>
        <taxon>Craniata</taxon>
        <taxon>Vertebrata</taxon>
        <taxon>Euteleostomi</taxon>
        <taxon>Actinopterygii</taxon>
        <taxon>Neopterygii</taxon>
        <taxon>Teleostei</taxon>
        <taxon>Ostariophysi</taxon>
        <taxon>Cypriniformes</taxon>
        <taxon>Cyprinidae</taxon>
        <taxon>Cyprininae</taxon>
        <taxon>Cyprinus</taxon>
    </lineage>
</organism>
<feature type="region of interest" description="Disordered" evidence="2">
    <location>
        <begin position="852"/>
        <end position="956"/>
    </location>
</feature>
<feature type="compositionally biased region" description="Basic and acidic residues" evidence="2">
    <location>
        <begin position="1018"/>
        <end position="1043"/>
    </location>
</feature>
<dbReference type="Gene3D" id="1.20.58.1540">
    <property type="entry name" value="Actin interacting protein 3, C-terminal domain"/>
    <property type="match status" value="1"/>
</dbReference>
<dbReference type="Ensembl" id="ENSCCRT00010108605.1">
    <property type="protein sequence ID" value="ENSCCRP00010097904.1"/>
    <property type="gene ID" value="ENSCCRG00010042901.1"/>
</dbReference>
<feature type="region of interest" description="Disordered" evidence="2">
    <location>
        <begin position="540"/>
        <end position="610"/>
    </location>
</feature>